<dbReference type="SUPFAM" id="SSF53448">
    <property type="entry name" value="Nucleotide-diphospho-sugar transferases"/>
    <property type="match status" value="1"/>
</dbReference>
<dbReference type="InterPro" id="IPR029044">
    <property type="entry name" value="Nucleotide-diphossugar_trans"/>
</dbReference>
<dbReference type="PANTHER" id="PTHR22916">
    <property type="entry name" value="GLYCOSYLTRANSFERASE"/>
    <property type="match status" value="1"/>
</dbReference>
<reference evidence="2" key="1">
    <citation type="submission" date="2025-08" db="UniProtKB">
        <authorList>
            <consortium name="RefSeq"/>
        </authorList>
    </citation>
    <scope>IDENTIFICATION</scope>
</reference>
<gene>
    <name evidence="2" type="primary">LOC106119333</name>
</gene>
<dbReference type="Pfam" id="PF00535">
    <property type="entry name" value="Glycos_transf_2"/>
    <property type="match status" value="1"/>
</dbReference>
<evidence type="ECO:0000259" key="1">
    <source>
        <dbReference type="Pfam" id="PF00535"/>
    </source>
</evidence>
<dbReference type="KEGG" id="pxu:106119333"/>
<organism evidence="2">
    <name type="scientific">Papilio xuthus</name>
    <name type="common">Asian swallowtail butterfly</name>
    <dbReference type="NCBI Taxonomy" id="66420"/>
    <lineage>
        <taxon>Eukaryota</taxon>
        <taxon>Metazoa</taxon>
        <taxon>Ecdysozoa</taxon>
        <taxon>Arthropoda</taxon>
        <taxon>Hexapoda</taxon>
        <taxon>Insecta</taxon>
        <taxon>Pterygota</taxon>
        <taxon>Neoptera</taxon>
        <taxon>Endopterygota</taxon>
        <taxon>Lepidoptera</taxon>
        <taxon>Glossata</taxon>
        <taxon>Ditrysia</taxon>
        <taxon>Papilionoidea</taxon>
        <taxon>Papilionidae</taxon>
        <taxon>Papilioninae</taxon>
        <taxon>Papilio</taxon>
    </lineage>
</organism>
<dbReference type="GeneID" id="106119333"/>
<dbReference type="Gene3D" id="3.90.550.10">
    <property type="entry name" value="Spore Coat Polysaccharide Biosynthesis Protein SpsA, Chain A"/>
    <property type="match status" value="1"/>
</dbReference>
<dbReference type="GO" id="GO:0016758">
    <property type="term" value="F:hexosyltransferase activity"/>
    <property type="evidence" value="ECO:0007669"/>
    <property type="project" value="UniProtKB-ARBA"/>
</dbReference>
<protein>
    <submittedName>
        <fullName evidence="2">UDP-GlcNAc:betaGal beta-1,3-N-acetylglucosaminyltransferase-like protein 1</fullName>
    </submittedName>
</protein>
<proteinExistence type="predicted"/>
<dbReference type="PANTHER" id="PTHR22916:SF3">
    <property type="entry name" value="UDP-GLCNAC:BETAGAL BETA-1,3-N-ACETYLGLUCOSAMINYLTRANSFERASE-LIKE PROTEIN 1"/>
    <property type="match status" value="1"/>
</dbReference>
<sequence length="348" mass="40124">MMTIDISIIIPIHNGEKWINNCMKSIANQTIFRTLTKVEIVVFNDGSNDNTDEFLQRWGQYFKGREINFLITGSEHPKGVGAAKNGAVRLSSGLYLCFQDIDDSMHPDRILLQWNYARFNNNTLIGSKVTRTPINSTPRFVRWANTLEPFQLKQQIYLSYGPTILMPTWFCHRSVYNNVGGFVETGQGTPEDLIFFYTHIDRGGELHRVDKELVNYTYHKCSTTFSISRKAIQLIQLHRLENIVLSQWKQFTVWNAGKSGRKFVRSLSPNIQKKVIGFCDVDKKKIGSVIELYCPKQRKVIIKLPVVHFTEAKLPIIICMKLDLTNGEFERNLQSLNLIEGKDYYLFG</sequence>
<accession>A0AAJ7EAS3</accession>
<dbReference type="InterPro" id="IPR001173">
    <property type="entry name" value="Glyco_trans_2-like"/>
</dbReference>
<dbReference type="Proteomes" id="UP000694872">
    <property type="component" value="Unplaced"/>
</dbReference>
<evidence type="ECO:0000313" key="2">
    <source>
        <dbReference type="RefSeq" id="XP_013169704.1"/>
    </source>
</evidence>
<name>A0AAJ7EAS3_PAPXU</name>
<dbReference type="RefSeq" id="XP_013169704.1">
    <property type="nucleotide sequence ID" value="XM_013314250.1"/>
</dbReference>
<dbReference type="AlphaFoldDB" id="A0AAJ7EAS3"/>
<feature type="domain" description="Glycosyltransferase 2-like" evidence="1">
    <location>
        <begin position="7"/>
        <end position="158"/>
    </location>
</feature>